<evidence type="ECO:0000313" key="2">
    <source>
        <dbReference type="EMBL" id="KAG2571433.1"/>
    </source>
</evidence>
<accession>A0A8T0QC72</accession>
<dbReference type="Proteomes" id="UP000823388">
    <property type="component" value="Chromosome 7K"/>
</dbReference>
<feature type="signal peptide" evidence="1">
    <location>
        <begin position="1"/>
        <end position="25"/>
    </location>
</feature>
<evidence type="ECO:0000256" key="1">
    <source>
        <dbReference type="SAM" id="SignalP"/>
    </source>
</evidence>
<dbReference type="AlphaFoldDB" id="A0A8T0QC72"/>
<comment type="caution">
    <text evidence="2">The sequence shown here is derived from an EMBL/GenBank/DDBJ whole genome shotgun (WGS) entry which is preliminary data.</text>
</comment>
<feature type="chain" id="PRO_5035799106" evidence="1">
    <location>
        <begin position="26"/>
        <end position="66"/>
    </location>
</feature>
<reference evidence="2" key="1">
    <citation type="submission" date="2020-05" db="EMBL/GenBank/DDBJ databases">
        <title>WGS assembly of Panicum virgatum.</title>
        <authorList>
            <person name="Lovell J.T."/>
            <person name="Jenkins J."/>
            <person name="Shu S."/>
            <person name="Juenger T.E."/>
            <person name="Schmutz J."/>
        </authorList>
    </citation>
    <scope>NUCLEOTIDE SEQUENCE</scope>
    <source>
        <strain evidence="2">AP13</strain>
    </source>
</reference>
<keyword evidence="3" id="KW-1185">Reference proteome</keyword>
<keyword evidence="1" id="KW-0732">Signal</keyword>
<gene>
    <name evidence="2" type="ORF">PVAP13_7KG397255</name>
</gene>
<dbReference type="EMBL" id="CM029049">
    <property type="protein sequence ID" value="KAG2571433.1"/>
    <property type="molecule type" value="Genomic_DNA"/>
</dbReference>
<proteinExistence type="predicted"/>
<organism evidence="2 3">
    <name type="scientific">Panicum virgatum</name>
    <name type="common">Blackwell switchgrass</name>
    <dbReference type="NCBI Taxonomy" id="38727"/>
    <lineage>
        <taxon>Eukaryota</taxon>
        <taxon>Viridiplantae</taxon>
        <taxon>Streptophyta</taxon>
        <taxon>Embryophyta</taxon>
        <taxon>Tracheophyta</taxon>
        <taxon>Spermatophyta</taxon>
        <taxon>Magnoliopsida</taxon>
        <taxon>Liliopsida</taxon>
        <taxon>Poales</taxon>
        <taxon>Poaceae</taxon>
        <taxon>PACMAD clade</taxon>
        <taxon>Panicoideae</taxon>
        <taxon>Panicodae</taxon>
        <taxon>Paniceae</taxon>
        <taxon>Panicinae</taxon>
        <taxon>Panicum</taxon>
        <taxon>Panicum sect. Hiantes</taxon>
    </lineage>
</organism>
<name>A0A8T0QC72_PANVG</name>
<evidence type="ECO:0000313" key="3">
    <source>
        <dbReference type="Proteomes" id="UP000823388"/>
    </source>
</evidence>
<protein>
    <submittedName>
        <fullName evidence="2">Uncharacterized protein</fullName>
    </submittedName>
</protein>
<sequence length="66" mass="6656">MSARMAKAALLVLLLVQILSVLAAAARPLARGEGSSDGWLNGGLGGVLEIFRAAKSGPGPPSHCCK</sequence>